<evidence type="ECO:0000256" key="1">
    <source>
        <dbReference type="SAM" id="MobiDB-lite"/>
    </source>
</evidence>
<feature type="compositionally biased region" description="Polar residues" evidence="1">
    <location>
        <begin position="24"/>
        <end position="35"/>
    </location>
</feature>
<proteinExistence type="predicted"/>
<dbReference type="RefSeq" id="WP_188871093.1">
    <property type="nucleotide sequence ID" value="NZ_BMOO01000003.1"/>
</dbReference>
<keyword evidence="4" id="KW-1185">Reference proteome</keyword>
<accession>A0A830FYU6</accession>
<name>A0A830FYU6_9EURY</name>
<gene>
    <name evidence="2" type="ORF">GCM10009017_12880</name>
    <name evidence="3" type="ORF">J2752_000454</name>
</gene>
<comment type="caution">
    <text evidence="2">The sequence shown here is derived from an EMBL/GenBank/DDBJ whole genome shotgun (WGS) entry which is preliminary data.</text>
</comment>
<organism evidence="2 4">
    <name type="scientific">Halarchaeum rubridurum</name>
    <dbReference type="NCBI Taxonomy" id="489911"/>
    <lineage>
        <taxon>Archaea</taxon>
        <taxon>Methanobacteriati</taxon>
        <taxon>Methanobacteriota</taxon>
        <taxon>Stenosarchaea group</taxon>
        <taxon>Halobacteria</taxon>
        <taxon>Halobacteriales</taxon>
        <taxon>Halobacteriaceae</taxon>
    </lineage>
</organism>
<evidence type="ECO:0000313" key="3">
    <source>
        <dbReference type="EMBL" id="MBP1953573.1"/>
    </source>
</evidence>
<reference evidence="2" key="2">
    <citation type="submission" date="2020-09" db="EMBL/GenBank/DDBJ databases">
        <authorList>
            <person name="Sun Q."/>
            <person name="Ohkuma M."/>
        </authorList>
    </citation>
    <scope>NUCLEOTIDE SEQUENCE</scope>
    <source>
        <strain evidence="2">JCM 16108</strain>
    </source>
</reference>
<reference evidence="3" key="3">
    <citation type="submission" date="2021-03" db="EMBL/GenBank/DDBJ databases">
        <title>Genomic Encyclopedia of Type Strains, Phase IV (KMG-IV): sequencing the most valuable type-strain genomes for metagenomic binning, comparative biology and taxonomic classification.</title>
        <authorList>
            <person name="Goeker M."/>
        </authorList>
    </citation>
    <scope>NUCLEOTIDE SEQUENCE</scope>
    <source>
        <strain evidence="3">DSM 22443</strain>
    </source>
</reference>
<dbReference type="EMBL" id="JAGGKO010000001">
    <property type="protein sequence ID" value="MBP1953573.1"/>
    <property type="molecule type" value="Genomic_DNA"/>
</dbReference>
<reference evidence="2" key="1">
    <citation type="journal article" date="2014" name="Int. J. Syst. Evol. Microbiol.">
        <title>Complete genome sequence of Corynebacterium casei LMG S-19264T (=DSM 44701T), isolated from a smear-ripened cheese.</title>
        <authorList>
            <consortium name="US DOE Joint Genome Institute (JGI-PGF)"/>
            <person name="Walter F."/>
            <person name="Albersmeier A."/>
            <person name="Kalinowski J."/>
            <person name="Ruckert C."/>
        </authorList>
    </citation>
    <scope>NUCLEOTIDE SEQUENCE</scope>
    <source>
        <strain evidence="2">JCM 16108</strain>
    </source>
</reference>
<sequence length="124" mass="13615">MDKNFHGSDASLVIDSEKYPCTSKSFSWEPQTSDSQFDDSPIEQTDKGVTGVDISGSFEYDGKNAELRDALMAAPENKHRLIIREDGGGVRCNGVIITSFSRDYPSDEKASTSIDYEAESATTF</sequence>
<evidence type="ECO:0000313" key="2">
    <source>
        <dbReference type="EMBL" id="GGM64276.1"/>
    </source>
</evidence>
<dbReference type="Proteomes" id="UP000765891">
    <property type="component" value="Unassembled WGS sequence"/>
</dbReference>
<dbReference type="EMBL" id="BMOO01000003">
    <property type="protein sequence ID" value="GGM64276.1"/>
    <property type="molecule type" value="Genomic_DNA"/>
</dbReference>
<protein>
    <submittedName>
        <fullName evidence="2">Uncharacterized protein</fullName>
    </submittedName>
</protein>
<dbReference type="Proteomes" id="UP000614609">
    <property type="component" value="Unassembled WGS sequence"/>
</dbReference>
<dbReference type="AlphaFoldDB" id="A0A830FYU6"/>
<feature type="region of interest" description="Disordered" evidence="1">
    <location>
        <begin position="24"/>
        <end position="50"/>
    </location>
</feature>
<evidence type="ECO:0000313" key="4">
    <source>
        <dbReference type="Proteomes" id="UP000614609"/>
    </source>
</evidence>